<dbReference type="PANTHER" id="PTHR19372:SF7">
    <property type="entry name" value="SULFITE OXIDASE, MITOCHONDRIAL"/>
    <property type="match status" value="1"/>
</dbReference>
<dbReference type="EMBL" id="CP059399">
    <property type="protein sequence ID" value="QLY34640.1"/>
    <property type="molecule type" value="Genomic_DNA"/>
</dbReference>
<evidence type="ECO:0000256" key="3">
    <source>
        <dbReference type="SAM" id="SignalP"/>
    </source>
</evidence>
<dbReference type="GO" id="GO:0006790">
    <property type="term" value="P:sulfur compound metabolic process"/>
    <property type="evidence" value="ECO:0007669"/>
    <property type="project" value="TreeGrafter"/>
</dbReference>
<feature type="compositionally biased region" description="Basic and acidic residues" evidence="1">
    <location>
        <begin position="473"/>
        <end position="486"/>
    </location>
</feature>
<keyword evidence="2" id="KW-0812">Transmembrane</keyword>
<dbReference type="GO" id="GO:0043546">
    <property type="term" value="F:molybdopterin cofactor binding"/>
    <property type="evidence" value="ECO:0007669"/>
    <property type="project" value="TreeGrafter"/>
</dbReference>
<keyword evidence="2" id="KW-1133">Transmembrane helix</keyword>
<dbReference type="AlphaFoldDB" id="A0A7D6ZPM4"/>
<proteinExistence type="predicted"/>
<dbReference type="Pfam" id="PF00174">
    <property type="entry name" value="Oxidored_molyb"/>
    <property type="match status" value="1"/>
</dbReference>
<dbReference type="InterPro" id="IPR000572">
    <property type="entry name" value="OxRdtase_Mopterin-bd_dom"/>
</dbReference>
<evidence type="ECO:0000313" key="5">
    <source>
        <dbReference type="EMBL" id="QLY34640.1"/>
    </source>
</evidence>
<name>A0A7D6ZPM4_9NOCA</name>
<feature type="chain" id="PRO_5039356185" evidence="3">
    <location>
        <begin position="22"/>
        <end position="504"/>
    </location>
</feature>
<feature type="transmembrane region" description="Helical" evidence="2">
    <location>
        <begin position="154"/>
        <end position="177"/>
    </location>
</feature>
<dbReference type="SUPFAM" id="SSF81296">
    <property type="entry name" value="E set domains"/>
    <property type="match status" value="1"/>
</dbReference>
<dbReference type="InterPro" id="IPR036374">
    <property type="entry name" value="OxRdtase_Mopterin-bd_sf"/>
</dbReference>
<dbReference type="KEGG" id="nhu:H0264_24550"/>
<dbReference type="PANTHER" id="PTHR19372">
    <property type="entry name" value="SULFITE REDUCTASE"/>
    <property type="match status" value="1"/>
</dbReference>
<feature type="transmembrane region" description="Helical" evidence="2">
    <location>
        <begin position="115"/>
        <end position="133"/>
    </location>
</feature>
<sequence>MTTVRASAAAAGVLAAATVLAVGHLIAAFIDPAASPFYVLGATMVDHTPHALKDAAIRRFGSNDKAALFVSMAVVMLLGGAATGLLERRRHLGSALLIALGAVTTLAALQRPTATALFAVPISAGIVAGLLTLRLLIPAPRTNDPASQLSRRRFLIVAGSVTVFAAAAAAGTGQWLGARLRDVAADRARFVLPRPQSPAAPIPPQAQPAVESLTPFLTSEDDFYRVDTALQLPALTRADWRLRIHGMVDRTVEFDFDRLDSYPTVERILTLACVSNEVGGPLAGTARWLGYRLPDLLAQAGPHPDADMLLSRSIDGFTAGTPLSAVLDGRDALLAIGMNGTPLPIAHGYPARLLVPGLYGYVSATKWVVDLEITRFDRTRAYWTDRGWSAHAPVKTASRIDTPAPFATLPAGPVTIAGVAWAPHRGIDTVEIQIDDTPWQQATLATEYSPDTWRLWTYRWPATPGTHTLRVRATDRTGHRQTDHRTPPFPDGATGRHQRVVTVE</sequence>
<feature type="region of interest" description="Disordered" evidence="1">
    <location>
        <begin position="473"/>
        <end position="504"/>
    </location>
</feature>
<dbReference type="GO" id="GO:0020037">
    <property type="term" value="F:heme binding"/>
    <property type="evidence" value="ECO:0007669"/>
    <property type="project" value="TreeGrafter"/>
</dbReference>
<dbReference type="Proteomes" id="UP000515512">
    <property type="component" value="Chromosome"/>
</dbReference>
<dbReference type="Gene3D" id="3.90.420.10">
    <property type="entry name" value="Oxidoreductase, molybdopterin-binding domain"/>
    <property type="match status" value="1"/>
</dbReference>
<dbReference type="InterPro" id="IPR014756">
    <property type="entry name" value="Ig_E-set"/>
</dbReference>
<keyword evidence="2" id="KW-0472">Membrane</keyword>
<keyword evidence="3" id="KW-0732">Signal</keyword>
<keyword evidence="6" id="KW-1185">Reference proteome</keyword>
<reference evidence="5 6" key="1">
    <citation type="submission" date="2020-07" db="EMBL/GenBank/DDBJ databases">
        <authorList>
            <person name="Zhuang K."/>
            <person name="Ran Y."/>
        </authorList>
    </citation>
    <scope>NUCLEOTIDE SEQUENCE [LARGE SCALE GENOMIC DNA]</scope>
    <source>
        <strain evidence="5 6">WCH-YHL-001</strain>
    </source>
</reference>
<gene>
    <name evidence="5" type="ORF">H0264_24550</name>
</gene>
<dbReference type="GO" id="GO:0008482">
    <property type="term" value="F:sulfite oxidase activity"/>
    <property type="evidence" value="ECO:0007669"/>
    <property type="project" value="TreeGrafter"/>
</dbReference>
<accession>A0A7D6ZPM4</accession>
<dbReference type="Gene3D" id="2.60.40.650">
    <property type="match status" value="1"/>
</dbReference>
<feature type="transmembrane region" description="Helical" evidence="2">
    <location>
        <begin position="65"/>
        <end position="85"/>
    </location>
</feature>
<evidence type="ECO:0000256" key="1">
    <source>
        <dbReference type="SAM" id="MobiDB-lite"/>
    </source>
</evidence>
<feature type="domain" description="Oxidoreductase molybdopterin-binding" evidence="4">
    <location>
        <begin position="231"/>
        <end position="379"/>
    </location>
</feature>
<dbReference type="SUPFAM" id="SSF56524">
    <property type="entry name" value="Oxidoreductase molybdopterin-binding domain"/>
    <property type="match status" value="1"/>
</dbReference>
<evidence type="ECO:0000256" key="2">
    <source>
        <dbReference type="SAM" id="Phobius"/>
    </source>
</evidence>
<protein>
    <submittedName>
        <fullName evidence="5">Molybdopterin-dependent oxidoreductase</fullName>
    </submittedName>
</protein>
<feature type="transmembrane region" description="Helical" evidence="2">
    <location>
        <begin position="92"/>
        <end position="109"/>
    </location>
</feature>
<evidence type="ECO:0000313" key="6">
    <source>
        <dbReference type="Proteomes" id="UP000515512"/>
    </source>
</evidence>
<evidence type="ECO:0000259" key="4">
    <source>
        <dbReference type="Pfam" id="PF00174"/>
    </source>
</evidence>
<feature type="signal peptide" evidence="3">
    <location>
        <begin position="1"/>
        <end position="21"/>
    </location>
</feature>
<organism evidence="5 6">
    <name type="scientific">Nocardia huaxiensis</name>
    <dbReference type="NCBI Taxonomy" id="2755382"/>
    <lineage>
        <taxon>Bacteria</taxon>
        <taxon>Bacillati</taxon>
        <taxon>Actinomycetota</taxon>
        <taxon>Actinomycetes</taxon>
        <taxon>Mycobacteriales</taxon>
        <taxon>Nocardiaceae</taxon>
        <taxon>Nocardia</taxon>
    </lineage>
</organism>